<proteinExistence type="predicted"/>
<evidence type="ECO:0000313" key="2">
    <source>
        <dbReference type="Proteomes" id="UP000827872"/>
    </source>
</evidence>
<reference evidence="1" key="1">
    <citation type="submission" date="2021-08" db="EMBL/GenBank/DDBJ databases">
        <title>The first chromosome-level gecko genome reveals the dynamic sex chromosomes of Neotropical dwarf geckos (Sphaerodactylidae: Sphaerodactylus).</title>
        <authorList>
            <person name="Pinto B.J."/>
            <person name="Keating S.E."/>
            <person name="Gamble T."/>
        </authorList>
    </citation>
    <scope>NUCLEOTIDE SEQUENCE</scope>
    <source>
        <strain evidence="1">TG3544</strain>
    </source>
</reference>
<protein>
    <submittedName>
        <fullName evidence="1">Uncharacterized protein</fullName>
    </submittedName>
</protein>
<evidence type="ECO:0000313" key="1">
    <source>
        <dbReference type="EMBL" id="KAH8010389.1"/>
    </source>
</evidence>
<dbReference type="EMBL" id="CM037624">
    <property type="protein sequence ID" value="KAH8010389.1"/>
    <property type="molecule type" value="Genomic_DNA"/>
</dbReference>
<dbReference type="Proteomes" id="UP000827872">
    <property type="component" value="Linkage Group LG11"/>
</dbReference>
<gene>
    <name evidence="1" type="ORF">K3G42_003326</name>
</gene>
<sequence length="132" mass="14438">MSQERGNTIYEKNSSGMVEVGLKKSEAESCYINIARTLEFYGVELHSGRDLHNLDLMIGIASGGIAVYRKLICTSFYPCPGERDVLHHIATGSMLVIRTISVQALSAKCSQLPQKAHEETLSVTSLYSLGNS</sequence>
<comment type="caution">
    <text evidence="1">The sequence shown here is derived from an EMBL/GenBank/DDBJ whole genome shotgun (WGS) entry which is preliminary data.</text>
</comment>
<accession>A0ACB8FTK9</accession>
<keyword evidence="2" id="KW-1185">Reference proteome</keyword>
<organism evidence="1 2">
    <name type="scientific">Sphaerodactylus townsendi</name>
    <dbReference type="NCBI Taxonomy" id="933632"/>
    <lineage>
        <taxon>Eukaryota</taxon>
        <taxon>Metazoa</taxon>
        <taxon>Chordata</taxon>
        <taxon>Craniata</taxon>
        <taxon>Vertebrata</taxon>
        <taxon>Euteleostomi</taxon>
        <taxon>Lepidosauria</taxon>
        <taxon>Squamata</taxon>
        <taxon>Bifurcata</taxon>
        <taxon>Gekkota</taxon>
        <taxon>Sphaerodactylidae</taxon>
        <taxon>Sphaerodactylus</taxon>
    </lineage>
</organism>
<name>A0ACB8FTK9_9SAUR</name>